<dbReference type="InterPro" id="IPR007259">
    <property type="entry name" value="GCP"/>
</dbReference>
<dbReference type="PANTHER" id="PTHR19302:SF27">
    <property type="entry name" value="GAMMA-TUBULIN COMPLEX COMPONENT 4"/>
    <property type="match status" value="1"/>
</dbReference>
<dbReference type="Gene3D" id="1.20.120.1900">
    <property type="entry name" value="Gamma-tubulin complex, C-terminal domain"/>
    <property type="match status" value="1"/>
</dbReference>
<dbReference type="InterPro" id="IPR042241">
    <property type="entry name" value="GCP_C_sf"/>
</dbReference>
<keyword evidence="5 6" id="KW-0206">Cytoskeleton</keyword>
<dbReference type="GO" id="GO:0043015">
    <property type="term" value="F:gamma-tubulin binding"/>
    <property type="evidence" value="ECO:0007669"/>
    <property type="project" value="InterPro"/>
</dbReference>
<protein>
    <recommendedName>
        <fullName evidence="6">Spindle pole body component</fullName>
    </recommendedName>
</protein>
<dbReference type="STRING" id="448386.A0A2V3IGS5"/>
<proteinExistence type="inferred from homology"/>
<dbReference type="GO" id="GO:0051225">
    <property type="term" value="P:spindle assembly"/>
    <property type="evidence" value="ECO:0007669"/>
    <property type="project" value="TreeGrafter"/>
</dbReference>
<dbReference type="PANTHER" id="PTHR19302">
    <property type="entry name" value="GAMMA TUBULIN COMPLEX PROTEIN"/>
    <property type="match status" value="1"/>
</dbReference>
<evidence type="ECO:0000256" key="2">
    <source>
        <dbReference type="ARBA" id="ARBA00010337"/>
    </source>
</evidence>
<dbReference type="Pfam" id="PF04130">
    <property type="entry name" value="GCP_C_terminal"/>
    <property type="match status" value="1"/>
</dbReference>
<evidence type="ECO:0000313" key="8">
    <source>
        <dbReference type="EMBL" id="PXF41306.1"/>
    </source>
</evidence>
<evidence type="ECO:0000256" key="6">
    <source>
        <dbReference type="RuleBase" id="RU363050"/>
    </source>
</evidence>
<dbReference type="AlphaFoldDB" id="A0A2V3IGS5"/>
<dbReference type="GO" id="GO:0031122">
    <property type="term" value="P:cytoplasmic microtubule organization"/>
    <property type="evidence" value="ECO:0007669"/>
    <property type="project" value="TreeGrafter"/>
</dbReference>
<reference evidence="8 9" key="1">
    <citation type="journal article" date="2018" name="Mol. Biol. Evol.">
        <title>Analysis of the draft genome of the red seaweed Gracilariopsis chorda provides insights into genome size evolution in Rhodophyta.</title>
        <authorList>
            <person name="Lee J."/>
            <person name="Yang E.C."/>
            <person name="Graf L."/>
            <person name="Yang J.H."/>
            <person name="Qiu H."/>
            <person name="Zel Zion U."/>
            <person name="Chan C.X."/>
            <person name="Stephens T.G."/>
            <person name="Weber A.P.M."/>
            <person name="Boo G.H."/>
            <person name="Boo S.M."/>
            <person name="Kim K.M."/>
            <person name="Shin Y."/>
            <person name="Jung M."/>
            <person name="Lee S.J."/>
            <person name="Yim H.S."/>
            <person name="Lee J.H."/>
            <person name="Bhattacharya D."/>
            <person name="Yoon H.S."/>
        </authorList>
    </citation>
    <scope>NUCLEOTIDE SEQUENCE [LARGE SCALE GENOMIC DNA]</scope>
    <source>
        <strain evidence="8 9">SKKU-2015</strain>
        <tissue evidence="8">Whole body</tissue>
    </source>
</reference>
<dbReference type="GO" id="GO:0000278">
    <property type="term" value="P:mitotic cell cycle"/>
    <property type="evidence" value="ECO:0007669"/>
    <property type="project" value="TreeGrafter"/>
</dbReference>
<dbReference type="OrthoDB" id="78652at2759"/>
<dbReference type="GO" id="GO:0000922">
    <property type="term" value="C:spindle pole"/>
    <property type="evidence" value="ECO:0007669"/>
    <property type="project" value="InterPro"/>
</dbReference>
<comment type="subcellular location">
    <subcellularLocation>
        <location evidence="1 6">Cytoplasm</location>
        <location evidence="1 6">Cytoskeleton</location>
        <location evidence="1 6">Microtubule organizing center</location>
    </subcellularLocation>
</comment>
<accession>A0A2V3IGS5</accession>
<keyword evidence="9" id="KW-1185">Reference proteome</keyword>
<dbReference type="GO" id="GO:0051011">
    <property type="term" value="F:microtubule minus-end binding"/>
    <property type="evidence" value="ECO:0007669"/>
    <property type="project" value="TreeGrafter"/>
</dbReference>
<dbReference type="GO" id="GO:0005874">
    <property type="term" value="C:microtubule"/>
    <property type="evidence" value="ECO:0007669"/>
    <property type="project" value="UniProtKB-KW"/>
</dbReference>
<evidence type="ECO:0000313" key="9">
    <source>
        <dbReference type="Proteomes" id="UP000247409"/>
    </source>
</evidence>
<name>A0A2V3IGS5_9FLOR</name>
<dbReference type="EMBL" id="NBIV01000223">
    <property type="protein sequence ID" value="PXF41306.1"/>
    <property type="molecule type" value="Genomic_DNA"/>
</dbReference>
<comment type="caution">
    <text evidence="8">The sequence shown here is derived from an EMBL/GenBank/DDBJ whole genome shotgun (WGS) entry which is preliminary data.</text>
</comment>
<sequence>MRQDICLWSDTTQLPPLATTLRSLSDTCVRASLLHNVRQASLLSGSIRKHVVHPLRKYAFATFSHSFVMGKAPSDASRTVNLARNLIESCMSNDVFLPLGRVLDVLLDAILDLPEGSYSFIVLNRVWNDMVSILREHLFLLLVHARISDPNKEFFIDSSSVETTNLPSFISLRAAENILCAYKTTKCTLLLSGQETQLPIYPTDEFNRMFSDPVSSSLQAESAALRWRREASDRLSKVFPFNEIRDRITRLRKYLLHGEPSFWRFYFDLLRSTPFPSHASAEYRTHAEKILNRTLQTTITEYGINVPLFELQVGENGDLVPTFTLSYVESQVLASKAHVYCDLFSVTFSIRRAACELQSTFLELLSIRKQIVASRQLLKVEGLVKIVELRRRMGCFIDAYERYLQYHVLQPGFDKILHYIASTPDKRSGSKRESFFEAIVGHHEQTMDNLFAQCFVGEKRVMARVQGIVSSCLHLGEMVRKLSDVFTCSLGKETGSIWNSEDMALQIEQIEVGFERNFELLVRVLSNIERRTADSKVAVLLQQMIYNNAGHVD</sequence>
<keyword evidence="3 6" id="KW-0963">Cytoplasm</keyword>
<dbReference type="InterPro" id="IPR040457">
    <property type="entry name" value="GCP_C"/>
</dbReference>
<evidence type="ECO:0000256" key="4">
    <source>
        <dbReference type="ARBA" id="ARBA00022701"/>
    </source>
</evidence>
<keyword evidence="4 6" id="KW-0493">Microtubule</keyword>
<organism evidence="8 9">
    <name type="scientific">Gracilariopsis chorda</name>
    <dbReference type="NCBI Taxonomy" id="448386"/>
    <lineage>
        <taxon>Eukaryota</taxon>
        <taxon>Rhodophyta</taxon>
        <taxon>Florideophyceae</taxon>
        <taxon>Rhodymeniophycidae</taxon>
        <taxon>Gracilariales</taxon>
        <taxon>Gracilariaceae</taxon>
        <taxon>Gracilariopsis</taxon>
    </lineage>
</organism>
<evidence type="ECO:0000256" key="5">
    <source>
        <dbReference type="ARBA" id="ARBA00023212"/>
    </source>
</evidence>
<comment type="similarity">
    <text evidence="2 6">Belongs to the TUBGCP family.</text>
</comment>
<evidence type="ECO:0000259" key="7">
    <source>
        <dbReference type="Pfam" id="PF04130"/>
    </source>
</evidence>
<feature type="domain" description="Gamma tubulin complex component C-terminal" evidence="7">
    <location>
        <begin position="245"/>
        <end position="547"/>
    </location>
</feature>
<dbReference type="GO" id="GO:0051321">
    <property type="term" value="P:meiotic cell cycle"/>
    <property type="evidence" value="ECO:0007669"/>
    <property type="project" value="TreeGrafter"/>
</dbReference>
<evidence type="ECO:0000256" key="3">
    <source>
        <dbReference type="ARBA" id="ARBA00022490"/>
    </source>
</evidence>
<gene>
    <name evidence="8" type="ORF">BWQ96_08981</name>
</gene>
<evidence type="ECO:0000256" key="1">
    <source>
        <dbReference type="ARBA" id="ARBA00004267"/>
    </source>
</evidence>
<dbReference type="GO" id="GO:0000930">
    <property type="term" value="C:gamma-tubulin complex"/>
    <property type="evidence" value="ECO:0007669"/>
    <property type="project" value="TreeGrafter"/>
</dbReference>
<dbReference type="Proteomes" id="UP000247409">
    <property type="component" value="Unassembled WGS sequence"/>
</dbReference>
<dbReference type="GO" id="GO:0007020">
    <property type="term" value="P:microtubule nucleation"/>
    <property type="evidence" value="ECO:0007669"/>
    <property type="project" value="InterPro"/>
</dbReference>